<dbReference type="SUPFAM" id="SSF49464">
    <property type="entry name" value="Carboxypeptidase regulatory domain-like"/>
    <property type="match status" value="1"/>
</dbReference>
<dbReference type="InterPro" id="IPR008969">
    <property type="entry name" value="CarboxyPept-like_regulatory"/>
</dbReference>
<evidence type="ECO:0000256" key="1">
    <source>
        <dbReference type="SAM" id="Phobius"/>
    </source>
</evidence>
<sequence>MPLKTTAWWKVAAVVLTVVTGGILTYTSFNKTGGEKNVAQQMAPRESAEMATKTDSIEPVEKPFARVEVPNKELLHKRKTTPIIREGKAEPVGTVDREQMKADSVAIGMQENAGSSAFMDRNADAAATLKAAATPDTNPLAKKIALPSALAENEFKGKVLNEDGLPLPSVAIYAPTKNLSTTTDSGGSFTLKAADTALRLITSLVGYVPVELIIKRNSQANIILTKGESTLSEVVDTALSVKEKRKFNRVGSKGNSKKEAEPEGGWENFEQYLSRHIDSLKESDTNKYYNQNIELEFFIDSNGGPTSIKALGKADSIAKGSAIQLLLTGPKWKSRKKGEKVKVIIPFE</sequence>
<organism evidence="2">
    <name type="scientific">uncultured Segetibacter sp</name>
    <dbReference type="NCBI Taxonomy" id="481133"/>
    <lineage>
        <taxon>Bacteria</taxon>
        <taxon>Pseudomonadati</taxon>
        <taxon>Bacteroidota</taxon>
        <taxon>Chitinophagia</taxon>
        <taxon>Chitinophagales</taxon>
        <taxon>Chitinophagaceae</taxon>
        <taxon>Segetibacter</taxon>
        <taxon>environmental samples</taxon>
    </lineage>
</organism>
<accession>A0A6J4TEL5</accession>
<gene>
    <name evidence="2" type="ORF">AVDCRST_MAG96-2938</name>
</gene>
<keyword evidence="1" id="KW-0472">Membrane</keyword>
<feature type="transmembrane region" description="Helical" evidence="1">
    <location>
        <begin position="7"/>
        <end position="29"/>
    </location>
</feature>
<dbReference type="AlphaFoldDB" id="A0A6J4TEL5"/>
<proteinExistence type="predicted"/>
<dbReference type="Pfam" id="PF13715">
    <property type="entry name" value="CarbopepD_reg_2"/>
    <property type="match status" value="1"/>
</dbReference>
<evidence type="ECO:0008006" key="3">
    <source>
        <dbReference type="Google" id="ProtNLM"/>
    </source>
</evidence>
<name>A0A6J4TEL5_9BACT</name>
<dbReference type="EMBL" id="CADCVN010001153">
    <property type="protein sequence ID" value="CAA9521244.1"/>
    <property type="molecule type" value="Genomic_DNA"/>
</dbReference>
<reference evidence="2" key="1">
    <citation type="submission" date="2020-02" db="EMBL/GenBank/DDBJ databases">
        <authorList>
            <person name="Meier V. D."/>
        </authorList>
    </citation>
    <scope>NUCLEOTIDE SEQUENCE</scope>
    <source>
        <strain evidence="2">AVDCRST_MAG96</strain>
    </source>
</reference>
<evidence type="ECO:0000313" key="2">
    <source>
        <dbReference type="EMBL" id="CAA9521244.1"/>
    </source>
</evidence>
<keyword evidence="1" id="KW-1133">Transmembrane helix</keyword>
<keyword evidence="1" id="KW-0812">Transmembrane</keyword>
<protein>
    <recommendedName>
        <fullName evidence="3">TonB C-terminal domain-containing protein</fullName>
    </recommendedName>
</protein>